<keyword evidence="11" id="KW-0812">Transmembrane</keyword>
<dbReference type="EMBL" id="JAVHNQ010000001">
    <property type="protein sequence ID" value="KAK6358934.1"/>
    <property type="molecule type" value="Genomic_DNA"/>
</dbReference>
<name>A0AAV9VD48_9PEZI</name>
<comment type="caution">
    <text evidence="9">Lacks conserved residue(s) required for the propagation of feature annotation.</text>
</comment>
<gene>
    <name evidence="14" type="ORF">TWF696_000108</name>
</gene>
<comment type="similarity">
    <text evidence="3">Belongs to the RBT5 family.</text>
</comment>
<keyword evidence="11" id="KW-1133">Transmembrane helix</keyword>
<evidence type="ECO:0000256" key="3">
    <source>
        <dbReference type="ARBA" id="ARBA00010031"/>
    </source>
</evidence>
<comment type="subcellular location">
    <subcellularLocation>
        <location evidence="1">Membrane</location>
        <topology evidence="1">Lipid-anchor</topology>
        <topology evidence="1">GPI-anchor</topology>
    </subcellularLocation>
    <subcellularLocation>
        <location evidence="2">Secreted</location>
    </subcellularLocation>
</comment>
<feature type="region of interest" description="Disordered" evidence="10">
    <location>
        <begin position="576"/>
        <end position="691"/>
    </location>
</feature>
<feature type="compositionally biased region" description="Polar residues" evidence="10">
    <location>
        <begin position="617"/>
        <end position="642"/>
    </location>
</feature>
<evidence type="ECO:0000256" key="5">
    <source>
        <dbReference type="ARBA" id="ARBA00022622"/>
    </source>
</evidence>
<dbReference type="Proteomes" id="UP001375240">
    <property type="component" value="Unassembled WGS sequence"/>
</dbReference>
<dbReference type="GO" id="GO:0098552">
    <property type="term" value="C:side of membrane"/>
    <property type="evidence" value="ECO:0007669"/>
    <property type="project" value="UniProtKB-KW"/>
</dbReference>
<dbReference type="PROSITE" id="PS52012">
    <property type="entry name" value="CFEM"/>
    <property type="match status" value="1"/>
</dbReference>
<feature type="chain" id="PRO_5043350847" description="CFEM domain-containing protein" evidence="12">
    <location>
        <begin position="19"/>
        <end position="691"/>
    </location>
</feature>
<dbReference type="AlphaFoldDB" id="A0AAV9VD48"/>
<feature type="compositionally biased region" description="Pro residues" evidence="10">
    <location>
        <begin position="507"/>
        <end position="526"/>
    </location>
</feature>
<dbReference type="InterPro" id="IPR008427">
    <property type="entry name" value="Extracellular_membr_CFEM_dom"/>
</dbReference>
<evidence type="ECO:0000256" key="9">
    <source>
        <dbReference type="PROSITE-ProRule" id="PRU01356"/>
    </source>
</evidence>
<feature type="region of interest" description="Disordered" evidence="10">
    <location>
        <begin position="471"/>
        <end position="548"/>
    </location>
</feature>
<evidence type="ECO:0000256" key="10">
    <source>
        <dbReference type="SAM" id="MobiDB-lite"/>
    </source>
</evidence>
<keyword evidence="4" id="KW-0964">Secreted</keyword>
<organism evidence="14 15">
    <name type="scientific">Orbilia brochopaga</name>
    <dbReference type="NCBI Taxonomy" id="3140254"/>
    <lineage>
        <taxon>Eukaryota</taxon>
        <taxon>Fungi</taxon>
        <taxon>Dikarya</taxon>
        <taxon>Ascomycota</taxon>
        <taxon>Pezizomycotina</taxon>
        <taxon>Orbiliomycetes</taxon>
        <taxon>Orbiliales</taxon>
        <taxon>Orbiliaceae</taxon>
        <taxon>Orbilia</taxon>
    </lineage>
</organism>
<sequence length="691" mass="72767">MRSSTLLYAFAAASPALALTFGGWPLASCSTDCFNDILGEPALSKCKSTNVLCLCNEYAILGAMQDCLKRTNDCGSNQERTDTIFNIQAVCDAVIVAAAQPSSTGSAAPAKSTDNNPPPAGTAPAKPTSLEEAEKALGPSAYAAINKQPFHLSTGAKAGIAIGAIAGFLLLASIAFCCGVYHYKNHVIKKMNRDINMNSPPAPEYTAADTAAGSDKGTYSSWFSSSTAAGFIKSHTRGATNDTHELGYGFDKELGLMISSSAPSHPRNFASAPTKMQTVDTLPQALPKAVFPQRNPIVAPAVTRSLSIRSAYGAQKPSVTVTQSEAVNEDSSPITHKSASNIRVSVQSLRHQQANDSTSNIPLMFFTPATPQVNVSPVSPSASSISGNGDIFGYYTRDSSTPESTGGSIGVAKTSLDRGAATSPEPYDPINNDVYNRAPSPYTVSTSPASPYNDYSLSMESRMPIAGIDLSTEASSRGSTPSPTPRVGLHMPPRYTPYGSTDRSISPPLPPLPTASSPAPPPPSRTPEPNDRSVTPTTINRSNSNKWRLSVERAADKALDKVRSAATAITSTASNATGFAQVPEEEESKSELLNTTEDGRGRRKSKTTSTPRRADSGNPTPRSNSIGQSRSPSGRRTSNAANSAGGYRRSSSLGRYRNRTGSLSYNQIDGVNMPRGRSNRRGSNSSSVMLV</sequence>
<accession>A0AAV9VD48</accession>
<protein>
    <recommendedName>
        <fullName evidence="13">CFEM domain-containing protein</fullName>
    </recommendedName>
</protein>
<dbReference type="Pfam" id="PF05730">
    <property type="entry name" value="CFEM"/>
    <property type="match status" value="1"/>
</dbReference>
<proteinExistence type="inferred from homology"/>
<feature type="region of interest" description="Disordered" evidence="10">
    <location>
        <begin position="105"/>
        <end position="130"/>
    </location>
</feature>
<reference evidence="14 15" key="1">
    <citation type="submission" date="2019-10" db="EMBL/GenBank/DDBJ databases">
        <authorList>
            <person name="Palmer J.M."/>
        </authorList>
    </citation>
    <scope>NUCLEOTIDE SEQUENCE [LARGE SCALE GENOMIC DNA]</scope>
    <source>
        <strain evidence="14 15">TWF696</strain>
    </source>
</reference>
<comment type="caution">
    <text evidence="14">The sequence shown here is derived from an EMBL/GenBank/DDBJ whole genome shotgun (WGS) entry which is preliminary data.</text>
</comment>
<feature type="disulfide bond" evidence="9">
    <location>
        <begin position="46"/>
        <end position="53"/>
    </location>
</feature>
<feature type="compositionally biased region" description="Polar residues" evidence="10">
    <location>
        <begin position="532"/>
        <end position="547"/>
    </location>
</feature>
<feature type="signal peptide" evidence="12">
    <location>
        <begin position="1"/>
        <end position="18"/>
    </location>
</feature>
<feature type="domain" description="CFEM" evidence="13">
    <location>
        <begin position="1"/>
        <end position="115"/>
    </location>
</feature>
<evidence type="ECO:0000256" key="12">
    <source>
        <dbReference type="SAM" id="SignalP"/>
    </source>
</evidence>
<keyword evidence="15" id="KW-1185">Reference proteome</keyword>
<dbReference type="GO" id="GO:0005576">
    <property type="term" value="C:extracellular region"/>
    <property type="evidence" value="ECO:0007669"/>
    <property type="project" value="UniProtKB-SubCell"/>
</dbReference>
<evidence type="ECO:0000256" key="4">
    <source>
        <dbReference type="ARBA" id="ARBA00022525"/>
    </source>
</evidence>
<keyword evidence="5" id="KW-0336">GPI-anchor</keyword>
<evidence type="ECO:0000256" key="2">
    <source>
        <dbReference type="ARBA" id="ARBA00004613"/>
    </source>
</evidence>
<keyword evidence="11" id="KW-0472">Membrane</keyword>
<keyword evidence="6 12" id="KW-0732">Signal</keyword>
<feature type="compositionally biased region" description="Low complexity" evidence="10">
    <location>
        <begin position="681"/>
        <end position="691"/>
    </location>
</feature>
<evidence type="ECO:0000313" key="14">
    <source>
        <dbReference type="EMBL" id="KAK6358934.1"/>
    </source>
</evidence>
<evidence type="ECO:0000256" key="11">
    <source>
        <dbReference type="SAM" id="Phobius"/>
    </source>
</evidence>
<feature type="transmembrane region" description="Helical" evidence="11">
    <location>
        <begin position="158"/>
        <end position="183"/>
    </location>
</feature>
<keyword evidence="8" id="KW-0449">Lipoprotein</keyword>
<evidence type="ECO:0000256" key="8">
    <source>
        <dbReference type="ARBA" id="ARBA00023288"/>
    </source>
</evidence>
<evidence type="ECO:0000256" key="7">
    <source>
        <dbReference type="ARBA" id="ARBA00023157"/>
    </source>
</evidence>
<feature type="compositionally biased region" description="Polar residues" evidence="10">
    <location>
        <begin position="660"/>
        <end position="669"/>
    </location>
</feature>
<feature type="compositionally biased region" description="Low complexity" evidence="10">
    <location>
        <begin position="645"/>
        <end position="655"/>
    </location>
</feature>
<evidence type="ECO:0000259" key="13">
    <source>
        <dbReference type="PROSITE" id="PS52012"/>
    </source>
</evidence>
<keyword evidence="7 9" id="KW-1015">Disulfide bond</keyword>
<evidence type="ECO:0000256" key="6">
    <source>
        <dbReference type="ARBA" id="ARBA00022729"/>
    </source>
</evidence>
<evidence type="ECO:0000313" key="15">
    <source>
        <dbReference type="Proteomes" id="UP001375240"/>
    </source>
</evidence>
<keyword evidence="5" id="KW-0325">Glycoprotein</keyword>
<evidence type="ECO:0000256" key="1">
    <source>
        <dbReference type="ARBA" id="ARBA00004589"/>
    </source>
</evidence>